<evidence type="ECO:0000256" key="1">
    <source>
        <dbReference type="SAM" id="Phobius"/>
    </source>
</evidence>
<dbReference type="EMBL" id="JBHSDH010000013">
    <property type="protein sequence ID" value="MFC4292052.1"/>
    <property type="molecule type" value="Genomic_DNA"/>
</dbReference>
<evidence type="ECO:0000313" key="2">
    <source>
        <dbReference type="EMBL" id="MFC4292052.1"/>
    </source>
</evidence>
<organism evidence="2 3">
    <name type="scientific">Sphingorhabdus arenilitoris</name>
    <dbReference type="NCBI Taxonomy" id="1490041"/>
    <lineage>
        <taxon>Bacteria</taxon>
        <taxon>Pseudomonadati</taxon>
        <taxon>Pseudomonadota</taxon>
        <taxon>Alphaproteobacteria</taxon>
        <taxon>Sphingomonadales</taxon>
        <taxon>Sphingomonadaceae</taxon>
        <taxon>Sphingorhabdus</taxon>
    </lineage>
</organism>
<dbReference type="RefSeq" id="WP_381422417.1">
    <property type="nucleotide sequence ID" value="NZ_JBHSDH010000013.1"/>
</dbReference>
<sequence length="181" mass="20022">MKMTNKNVIFFGLALLVGIYLGLQYPLFGMVLLIPLIIFVVVILMRNKSGELADAASTEEARNFQVRPGLSRIYVMRDGFVGGQQGMNITIDGAMNSQIRSKYFLMLDVEPGKHQVTAQMASGTKSAELVYDVETADGECVLLDAKLNVGLLQGTPTFDEIRKPHIAKDKLAKLKLVKWKT</sequence>
<protein>
    <recommendedName>
        <fullName evidence="4">DUF2846 domain-containing protein</fullName>
    </recommendedName>
</protein>
<accession>A0ABV8RF77</accession>
<comment type="caution">
    <text evidence="2">The sequence shown here is derived from an EMBL/GenBank/DDBJ whole genome shotgun (WGS) entry which is preliminary data.</text>
</comment>
<keyword evidence="1" id="KW-0472">Membrane</keyword>
<keyword evidence="1" id="KW-0812">Transmembrane</keyword>
<gene>
    <name evidence="2" type="ORF">ACFOWX_06455</name>
</gene>
<feature type="transmembrane region" description="Helical" evidence="1">
    <location>
        <begin position="7"/>
        <end position="23"/>
    </location>
</feature>
<reference evidence="3" key="1">
    <citation type="journal article" date="2019" name="Int. J. Syst. Evol. Microbiol.">
        <title>The Global Catalogue of Microorganisms (GCM) 10K type strain sequencing project: providing services to taxonomists for standard genome sequencing and annotation.</title>
        <authorList>
            <consortium name="The Broad Institute Genomics Platform"/>
            <consortium name="The Broad Institute Genome Sequencing Center for Infectious Disease"/>
            <person name="Wu L."/>
            <person name="Ma J."/>
        </authorList>
    </citation>
    <scope>NUCLEOTIDE SEQUENCE [LARGE SCALE GENOMIC DNA]</scope>
    <source>
        <strain evidence="3">CECT 8531</strain>
    </source>
</reference>
<keyword evidence="3" id="KW-1185">Reference proteome</keyword>
<feature type="transmembrane region" description="Helical" evidence="1">
    <location>
        <begin position="29"/>
        <end position="45"/>
    </location>
</feature>
<dbReference type="Proteomes" id="UP001595887">
    <property type="component" value="Unassembled WGS sequence"/>
</dbReference>
<evidence type="ECO:0008006" key="4">
    <source>
        <dbReference type="Google" id="ProtNLM"/>
    </source>
</evidence>
<keyword evidence="1" id="KW-1133">Transmembrane helix</keyword>
<proteinExistence type="predicted"/>
<name>A0ABV8RF77_9SPHN</name>
<evidence type="ECO:0000313" key="3">
    <source>
        <dbReference type="Proteomes" id="UP001595887"/>
    </source>
</evidence>